<dbReference type="PANTHER" id="PTHR33104">
    <property type="entry name" value="SI:DKEY-29D5.2"/>
    <property type="match status" value="1"/>
</dbReference>
<feature type="domain" description="CxC2-like cysteine cluster KDZ transposase-associated" evidence="2">
    <location>
        <begin position="2"/>
        <end position="106"/>
    </location>
</feature>
<sequence>MALGLRIQFGHPPGEACLSPHPANHDFTVIHTNGIHSVAVDFCACNLCKDAHHVQLLRRRWYPATSDQPRTCVTFVALDAAHAMSLASKATLFAWYEHLEWLTNGSGLKLTDRYKAVLRVLREYQHLLALKRAGRGHTVGGVKGTSSGELARTGKVPRPAISDCLYTQFIAVDACFRLKRGMVSSNAKDPPLSNGWGYMVEGPAYCEYLLTIKDQKEISSCTDLAALDHANTKFAKGYTTSGVGMAVCARHEFVLPNAVGDLQRGERYGNMDYILASALRHISRLLHLVVSYDIACQWWKGLHARLQQLRPLVRLTIVLAMVRFVVPKMHIKGHTLACQLLFSLHLTLGCGQTDGEGIERLWAAINALAGSTKLNGPGARCDQLDDHWGFSNWAKLVRLPALLRRRLDAAQKESAKQQEAFEALNEEQAEHAPDWLKMLSAFEAPRAEGAPEPCNPYEATVTGKFT</sequence>
<feature type="region of interest" description="Disordered" evidence="1">
    <location>
        <begin position="447"/>
        <end position="466"/>
    </location>
</feature>
<dbReference type="EMBL" id="JACAZE010000011">
    <property type="protein sequence ID" value="KAF7304440.1"/>
    <property type="molecule type" value="Genomic_DNA"/>
</dbReference>
<dbReference type="PANTHER" id="PTHR33104:SF2">
    <property type="entry name" value="CXC3 LIKE CYSTEINE CLUSTER DOMAIN-CONTAINING PROTEIN"/>
    <property type="match status" value="1"/>
</dbReference>
<dbReference type="AlphaFoldDB" id="A0A8H6SST1"/>
<accession>A0A8H6SST1</accession>
<protein>
    <submittedName>
        <fullName evidence="3">CxC2 domain-containing protein</fullName>
    </submittedName>
</protein>
<evidence type="ECO:0000259" key="2">
    <source>
        <dbReference type="Pfam" id="PF18803"/>
    </source>
</evidence>
<keyword evidence="4" id="KW-1185">Reference proteome</keyword>
<dbReference type="InterPro" id="IPR040521">
    <property type="entry name" value="KDZ"/>
</dbReference>
<dbReference type="Pfam" id="PF18803">
    <property type="entry name" value="CxC2"/>
    <property type="match status" value="1"/>
</dbReference>
<proteinExistence type="predicted"/>
<evidence type="ECO:0000313" key="3">
    <source>
        <dbReference type="EMBL" id="KAF7304440.1"/>
    </source>
</evidence>
<dbReference type="Proteomes" id="UP000613580">
    <property type="component" value="Unassembled WGS sequence"/>
</dbReference>
<dbReference type="OrthoDB" id="3214502at2759"/>
<organism evidence="3 4">
    <name type="scientific">Mycena chlorophos</name>
    <name type="common">Agaric fungus</name>
    <name type="synonym">Agaricus chlorophos</name>
    <dbReference type="NCBI Taxonomy" id="658473"/>
    <lineage>
        <taxon>Eukaryota</taxon>
        <taxon>Fungi</taxon>
        <taxon>Dikarya</taxon>
        <taxon>Basidiomycota</taxon>
        <taxon>Agaricomycotina</taxon>
        <taxon>Agaricomycetes</taxon>
        <taxon>Agaricomycetidae</taxon>
        <taxon>Agaricales</taxon>
        <taxon>Marasmiineae</taxon>
        <taxon>Mycenaceae</taxon>
        <taxon>Mycena</taxon>
    </lineage>
</organism>
<gene>
    <name evidence="3" type="ORF">HMN09_00846200</name>
</gene>
<name>A0A8H6SST1_MYCCL</name>
<reference evidence="3" key="1">
    <citation type="submission" date="2020-05" db="EMBL/GenBank/DDBJ databases">
        <title>Mycena genomes resolve the evolution of fungal bioluminescence.</title>
        <authorList>
            <person name="Tsai I.J."/>
        </authorList>
    </citation>
    <scope>NUCLEOTIDE SEQUENCE</scope>
    <source>
        <strain evidence="3">110903Hualien_Pintung</strain>
    </source>
</reference>
<comment type="caution">
    <text evidence="3">The sequence shown here is derived from an EMBL/GenBank/DDBJ whole genome shotgun (WGS) entry which is preliminary data.</text>
</comment>
<dbReference type="Pfam" id="PF18758">
    <property type="entry name" value="KDZ"/>
    <property type="match status" value="1"/>
</dbReference>
<evidence type="ECO:0000256" key="1">
    <source>
        <dbReference type="SAM" id="MobiDB-lite"/>
    </source>
</evidence>
<dbReference type="InterPro" id="IPR041457">
    <property type="entry name" value="CxC2_KDZ-assoc"/>
</dbReference>
<evidence type="ECO:0000313" key="4">
    <source>
        <dbReference type="Proteomes" id="UP000613580"/>
    </source>
</evidence>